<dbReference type="GO" id="GO:0043161">
    <property type="term" value="P:proteasome-mediated ubiquitin-dependent protein catabolic process"/>
    <property type="evidence" value="ECO:0007669"/>
    <property type="project" value="Ensembl"/>
</dbReference>
<dbReference type="PANTHER" id="PTHR10680">
    <property type="entry name" value="PEPTIDYL-GLYCINE ALPHA-AMIDATING MONOOXYGENASE"/>
    <property type="match status" value="1"/>
</dbReference>
<dbReference type="InterPro" id="IPR000323">
    <property type="entry name" value="Cu2_ascorb_mOase_N"/>
</dbReference>
<feature type="disulfide bond" evidence="23">
    <location>
        <begin position="110"/>
        <end position="127"/>
    </location>
</feature>
<evidence type="ECO:0000256" key="14">
    <source>
        <dbReference type="ARBA" id="ARBA00023136"/>
    </source>
</evidence>
<dbReference type="PANTHER" id="PTHR10680:SF14">
    <property type="entry name" value="PEPTIDYL-GLYCINE ALPHA-AMIDATING MONOOXYGENASE"/>
    <property type="match status" value="1"/>
</dbReference>
<reference evidence="31" key="3">
    <citation type="submission" date="2025-09" db="UniProtKB">
        <authorList>
            <consortium name="Ensembl"/>
        </authorList>
    </citation>
    <scope>IDENTIFICATION</scope>
</reference>
<dbReference type="FunFam" id="2.60.120.310:FF:000001">
    <property type="entry name" value="peptidyl-glycine alpha-amidating monooxygenase isoform X1"/>
    <property type="match status" value="1"/>
</dbReference>
<feature type="binding site" evidence="22">
    <location>
        <position position="744"/>
    </location>
    <ligand>
        <name>Ca(2+)</name>
        <dbReference type="ChEBI" id="CHEBI:29108"/>
        <note>structural</note>
    </ligand>
</feature>
<dbReference type="InParanoid" id="A0A803YSM9"/>
<feature type="compositionally biased region" description="Acidic residues" evidence="26">
    <location>
        <begin position="903"/>
        <end position="916"/>
    </location>
</feature>
<keyword evidence="10 27" id="KW-1133">Transmembrane helix</keyword>
<keyword evidence="32" id="KW-1185">Reference proteome</keyword>
<feature type="binding site" evidence="22">
    <location>
        <position position="646"/>
    </location>
    <ligand>
        <name>Zn(2+)</name>
        <dbReference type="ChEBI" id="CHEBI:29105"/>
        <note>catalytic</note>
    </ligand>
</feature>
<feature type="binding site" evidence="22">
    <location>
        <position position="168"/>
    </location>
    <ligand>
        <name>Cu(2+)</name>
        <dbReference type="ChEBI" id="CHEBI:29036"/>
        <label>1</label>
        <note>catalytic</note>
    </ligand>
</feature>
<feature type="binding site" evidence="22">
    <location>
        <position position="103"/>
    </location>
    <ligand>
        <name>Cu(2+)</name>
        <dbReference type="ChEBI" id="CHEBI:29036"/>
        <label>1</label>
        <note>catalytic</note>
    </ligand>
</feature>
<feature type="disulfide bond" evidence="23">
    <location>
        <begin position="289"/>
        <end position="311"/>
    </location>
</feature>
<feature type="binding site" evidence="22">
    <location>
        <position position="743"/>
    </location>
    <ligand>
        <name>Zn(2+)</name>
        <dbReference type="ChEBI" id="CHEBI:29105"/>
        <note>catalytic</note>
    </ligand>
</feature>
<keyword evidence="11" id="KW-0560">Oxidoreductase</keyword>
<dbReference type="Pfam" id="PF01082">
    <property type="entry name" value="Cu2_monooxygen"/>
    <property type="match status" value="1"/>
</dbReference>
<evidence type="ECO:0000256" key="12">
    <source>
        <dbReference type="ARBA" id="ARBA00023008"/>
    </source>
</evidence>
<dbReference type="Proteomes" id="UP000001645">
    <property type="component" value="Chromosome Z"/>
</dbReference>
<dbReference type="AlphaFoldDB" id="A0A803YSM9"/>
<evidence type="ECO:0000259" key="30">
    <source>
        <dbReference type="Pfam" id="PF03712"/>
    </source>
</evidence>
<feature type="disulfide bond" evidence="23">
    <location>
        <begin position="658"/>
        <end position="669"/>
    </location>
</feature>
<keyword evidence="15 23" id="KW-1015">Disulfide bond</keyword>
<evidence type="ECO:0000256" key="2">
    <source>
        <dbReference type="ARBA" id="ARBA00004160"/>
    </source>
</evidence>
<evidence type="ECO:0000256" key="1">
    <source>
        <dbReference type="ARBA" id="ARBA00000686"/>
    </source>
</evidence>
<dbReference type="PROSITE" id="PS00085">
    <property type="entry name" value="CU2_MONOOXYGENASE_2"/>
    <property type="match status" value="1"/>
</dbReference>
<feature type="chain" id="PRO_5032771886" evidence="28">
    <location>
        <begin position="22"/>
        <end position="928"/>
    </location>
</feature>
<name>A0A803YSM9_MELGA</name>
<feature type="transmembrane region" description="Helical" evidence="27">
    <location>
        <begin position="823"/>
        <end position="847"/>
    </location>
</feature>
<feature type="region of interest" description="Disordered" evidence="26">
    <location>
        <begin position="890"/>
        <end position="928"/>
    </location>
</feature>
<evidence type="ECO:0000313" key="32">
    <source>
        <dbReference type="Proteomes" id="UP000001645"/>
    </source>
</evidence>
<feature type="repeat" description="NHL" evidence="25">
    <location>
        <begin position="726"/>
        <end position="769"/>
    </location>
</feature>
<evidence type="ECO:0000256" key="4">
    <source>
        <dbReference type="ARBA" id="ARBA00010263"/>
    </source>
</evidence>
<dbReference type="SUPFAM" id="SSF49742">
    <property type="entry name" value="PHM/PNGase F"/>
    <property type="match status" value="2"/>
</dbReference>
<feature type="binding site" evidence="22">
    <location>
        <position position="512"/>
    </location>
    <ligand>
        <name>Ca(2+)</name>
        <dbReference type="ChEBI" id="CHEBI:29108"/>
        <note>structural</note>
    </ligand>
</feature>
<keyword evidence="17" id="KW-0456">Lyase</keyword>
<dbReference type="GO" id="GO:0030658">
    <property type="term" value="C:transport vesicle membrane"/>
    <property type="evidence" value="ECO:0007669"/>
    <property type="project" value="UniProtKB-SubCell"/>
</dbReference>
<keyword evidence="19" id="KW-0968">Cytoplasmic vesicle</keyword>
<evidence type="ECO:0000256" key="13">
    <source>
        <dbReference type="ARBA" id="ARBA00023033"/>
    </source>
</evidence>
<evidence type="ECO:0000256" key="9">
    <source>
        <dbReference type="ARBA" id="ARBA00022833"/>
    </source>
</evidence>
<comment type="subcellular location">
    <subcellularLocation>
        <location evidence="2">Cytoplasmic vesicle</location>
        <location evidence="2">Secretory vesicle membrane</location>
        <topology evidence="2">Single-pass membrane protein</topology>
    </subcellularLocation>
</comment>
<dbReference type="Bgee" id="ENSMGAG00000006925">
    <property type="expression patterns" value="Expressed in gizzard and 17 other cell types or tissues"/>
</dbReference>
<evidence type="ECO:0000256" key="11">
    <source>
        <dbReference type="ARBA" id="ARBA00023002"/>
    </source>
</evidence>
<dbReference type="PROSITE" id="PS00084">
    <property type="entry name" value="CU2_MONOOXYGENASE_1"/>
    <property type="match status" value="1"/>
</dbReference>
<feature type="binding site" evidence="22">
    <location>
        <position position="564"/>
    </location>
    <ligand>
        <name>Zn(2+)</name>
        <dbReference type="ChEBI" id="CHEBI:29105"/>
        <note>catalytic</note>
    </ligand>
</feature>
<dbReference type="InterPro" id="IPR014784">
    <property type="entry name" value="Cu2_ascorb_mOase-like_C"/>
</dbReference>
<dbReference type="GeneTree" id="ENSGT00940000156369"/>
<evidence type="ECO:0000256" key="22">
    <source>
        <dbReference type="PIRSR" id="PIRSR600720-2"/>
    </source>
</evidence>
<proteinExistence type="inferred from homology"/>
<evidence type="ECO:0000259" key="29">
    <source>
        <dbReference type="Pfam" id="PF01082"/>
    </source>
</evidence>
<keyword evidence="14 27" id="KW-0472">Membrane</keyword>
<dbReference type="Ensembl" id="ENSMGAT00000037843.1">
    <property type="protein sequence ID" value="ENSMGAP00000034777.1"/>
    <property type="gene ID" value="ENSMGAG00000006925.3"/>
</dbReference>
<comment type="cofactor">
    <cofactor evidence="22">
        <name>Cu(2+)</name>
        <dbReference type="ChEBI" id="CHEBI:29036"/>
    </cofactor>
    <text evidence="22">Binds 2 Cu(2+) ions per subunit.</text>
</comment>
<feature type="binding site" evidence="22">
    <location>
        <position position="240"/>
    </location>
    <ligand>
        <name>Cu(2+)</name>
        <dbReference type="ChEBI" id="CHEBI:29036"/>
        <label>1</label>
        <note>catalytic</note>
    </ligand>
</feature>
<keyword evidence="7 28" id="KW-0732">Signal</keyword>
<reference evidence="31" key="2">
    <citation type="submission" date="2025-08" db="UniProtKB">
        <authorList>
            <consortium name="Ensembl"/>
        </authorList>
    </citation>
    <scope>IDENTIFICATION</scope>
</reference>
<feature type="signal peptide" evidence="28">
    <location>
        <begin position="1"/>
        <end position="21"/>
    </location>
</feature>
<dbReference type="GO" id="GO:0004598">
    <property type="term" value="F:peptidylamidoglycolate lyase activity"/>
    <property type="evidence" value="ECO:0007669"/>
    <property type="project" value="UniProtKB-EC"/>
</dbReference>
<evidence type="ECO:0000256" key="18">
    <source>
        <dbReference type="ARBA" id="ARBA00023268"/>
    </source>
</evidence>
<dbReference type="InterPro" id="IPR014783">
    <property type="entry name" value="Cu2_ascorb_mOase_CS-2"/>
</dbReference>
<keyword evidence="13" id="KW-0503">Monooxygenase</keyword>
<dbReference type="Pfam" id="PF01436">
    <property type="entry name" value="NHL"/>
    <property type="match status" value="1"/>
</dbReference>
<feature type="disulfide bond" evidence="23">
    <location>
        <begin position="77"/>
        <end position="122"/>
    </location>
</feature>
<evidence type="ECO:0000256" key="10">
    <source>
        <dbReference type="ARBA" id="ARBA00022989"/>
    </source>
</evidence>
<dbReference type="InterPro" id="IPR020611">
    <property type="entry name" value="Cu2_ascorb_mOase_CS-1"/>
</dbReference>
<comment type="similarity">
    <text evidence="4">In the N-terminal section; belongs to the copper type II ascorbate-dependent monooxygenase family.</text>
</comment>
<reference evidence="31 32" key="1">
    <citation type="journal article" date="2010" name="PLoS Biol.">
        <title>Multi-platform next-generation sequencing of the domestic turkey (Meleagris gallopavo): genome assembly and analysis.</title>
        <authorList>
            <person name="Dalloul R.A."/>
            <person name="Long J.A."/>
            <person name="Zimin A.V."/>
            <person name="Aslam L."/>
            <person name="Beal K."/>
            <person name="Blomberg L.A."/>
            <person name="Bouffard P."/>
            <person name="Burt D.W."/>
            <person name="Crasta O."/>
            <person name="Crooijmans R.P."/>
            <person name="Cooper K."/>
            <person name="Coulombe R.A."/>
            <person name="De S."/>
            <person name="Delany M.E."/>
            <person name="Dodgson J.B."/>
            <person name="Dong J.J."/>
            <person name="Evans C."/>
            <person name="Frederickson K.M."/>
            <person name="Flicek P."/>
            <person name="Florea L."/>
            <person name="Folkerts O."/>
            <person name="Groenen M.A."/>
            <person name="Harkins T.T."/>
            <person name="Herrero J."/>
            <person name="Hoffmann S."/>
            <person name="Megens H.J."/>
            <person name="Jiang A."/>
            <person name="de Jong P."/>
            <person name="Kaiser P."/>
            <person name="Kim H."/>
            <person name="Kim K.W."/>
            <person name="Kim S."/>
            <person name="Langenberger D."/>
            <person name="Lee M.K."/>
            <person name="Lee T."/>
            <person name="Mane S."/>
            <person name="Marcais G."/>
            <person name="Marz M."/>
            <person name="McElroy A.P."/>
            <person name="Modise T."/>
            <person name="Nefedov M."/>
            <person name="Notredame C."/>
            <person name="Paton I.R."/>
            <person name="Payne W.S."/>
            <person name="Pertea G."/>
            <person name="Prickett D."/>
            <person name="Puiu D."/>
            <person name="Qioa D."/>
            <person name="Raineri E."/>
            <person name="Ruffier M."/>
            <person name="Salzberg S.L."/>
            <person name="Schatz M.C."/>
            <person name="Scheuring C."/>
            <person name="Schmidt C.J."/>
            <person name="Schroeder S."/>
            <person name="Searle S.M."/>
            <person name="Smith E.J."/>
            <person name="Smith J."/>
            <person name="Sonstegard T.S."/>
            <person name="Stadler P.F."/>
            <person name="Tafer H."/>
            <person name="Tu Z.J."/>
            <person name="Van Tassell C.P."/>
            <person name="Vilella A.J."/>
            <person name="Williams K.P."/>
            <person name="Yorke J.A."/>
            <person name="Zhang L."/>
            <person name="Zhang H.B."/>
            <person name="Zhang X."/>
            <person name="Zhang Y."/>
            <person name="Reed K.M."/>
        </authorList>
    </citation>
    <scope>NUCLEOTIDE SEQUENCE [LARGE SCALE GENOMIC DNA]</scope>
</reference>
<feature type="domain" description="Copper type II ascorbate-dependent monooxygenase N-terminal" evidence="29">
    <location>
        <begin position="61"/>
        <end position="172"/>
    </location>
</feature>
<dbReference type="GO" id="GO:0034599">
    <property type="term" value="P:cellular response to oxidative stress"/>
    <property type="evidence" value="ECO:0007669"/>
    <property type="project" value="Ensembl"/>
</dbReference>
<dbReference type="SUPFAM" id="SSF63829">
    <property type="entry name" value="Calcium-dependent phosphotriesterase"/>
    <property type="match status" value="1"/>
</dbReference>
<feature type="domain" description="Copper type II ascorbate-dependent monooxygenase C-terminal" evidence="30">
    <location>
        <begin position="197"/>
        <end position="342"/>
    </location>
</feature>
<evidence type="ECO:0000256" key="20">
    <source>
        <dbReference type="ARBA" id="ARBA00048431"/>
    </source>
</evidence>
<dbReference type="GO" id="GO:0004504">
    <property type="term" value="F:peptidylglycine monooxygenase activity"/>
    <property type="evidence" value="ECO:0007669"/>
    <property type="project" value="UniProtKB-EC"/>
</dbReference>
<keyword evidence="9 22" id="KW-0862">Zinc</keyword>
<dbReference type="GO" id="GO:0005576">
    <property type="term" value="C:extracellular region"/>
    <property type="evidence" value="ECO:0007669"/>
    <property type="project" value="TreeGrafter"/>
</dbReference>
<evidence type="ECO:0000256" key="15">
    <source>
        <dbReference type="ARBA" id="ARBA00023157"/>
    </source>
</evidence>
<keyword evidence="6 22" id="KW-0479">Metal-binding</keyword>
<comment type="catalytic activity">
    <reaction evidence="1">
        <text>a [peptide]-C-terminal (2S)-2-hydroxyglycine = a [peptide]-C-terminal amide + glyoxylate</text>
        <dbReference type="Rhea" id="RHEA:20924"/>
        <dbReference type="Rhea" id="RHEA-COMP:13485"/>
        <dbReference type="Rhea" id="RHEA-COMP:15321"/>
        <dbReference type="ChEBI" id="CHEBI:36655"/>
        <dbReference type="ChEBI" id="CHEBI:137001"/>
        <dbReference type="ChEBI" id="CHEBI:142768"/>
        <dbReference type="EC" id="4.3.2.5"/>
    </reaction>
</comment>
<evidence type="ECO:0000256" key="27">
    <source>
        <dbReference type="SAM" id="Phobius"/>
    </source>
</evidence>
<feature type="binding site" evidence="22">
    <location>
        <position position="104"/>
    </location>
    <ligand>
        <name>Cu(2+)</name>
        <dbReference type="ChEBI" id="CHEBI:29036"/>
        <label>1</label>
        <note>catalytic</note>
    </ligand>
</feature>
<evidence type="ECO:0000256" key="25">
    <source>
        <dbReference type="PROSITE-ProRule" id="PRU00504"/>
    </source>
</evidence>
<dbReference type="InterPro" id="IPR024548">
    <property type="entry name" value="Cu2_monoox_C"/>
</dbReference>
<dbReference type="InterPro" id="IPR011042">
    <property type="entry name" value="6-blade_b-propeller_TolB-like"/>
</dbReference>
<dbReference type="InterPro" id="IPR000720">
    <property type="entry name" value="PHM/PAL"/>
</dbReference>
<feature type="disulfide bond" evidence="23">
    <location>
        <begin position="43"/>
        <end position="182"/>
    </location>
</feature>
<evidence type="ECO:0000256" key="3">
    <source>
        <dbReference type="ARBA" id="ARBA00006026"/>
    </source>
</evidence>
<dbReference type="Pfam" id="PF03712">
    <property type="entry name" value="Cu2_monoox_C"/>
    <property type="match status" value="1"/>
</dbReference>
<dbReference type="GO" id="GO:0010043">
    <property type="term" value="P:response to zinc ion"/>
    <property type="evidence" value="ECO:0007669"/>
    <property type="project" value="Ensembl"/>
</dbReference>
<protein>
    <submittedName>
        <fullName evidence="31">Peptidylglycine alpha-amidating monooxygenase</fullName>
    </submittedName>
</protein>
<comment type="similarity">
    <text evidence="3">In the C-terminal section; belongs to the peptidyl-alpha-hydroxyglycine alpha-amidating lyase family.</text>
</comment>
<keyword evidence="5 27" id="KW-0812">Transmembrane</keyword>
<evidence type="ECO:0000256" key="23">
    <source>
        <dbReference type="PIRSR" id="PIRSR600720-3"/>
    </source>
</evidence>
<gene>
    <name evidence="31" type="primary">PAM</name>
</gene>
<dbReference type="PROSITE" id="PS51125">
    <property type="entry name" value="NHL"/>
    <property type="match status" value="2"/>
</dbReference>
<feature type="disulfide bond" evidence="23">
    <location>
        <begin position="223"/>
        <end position="330"/>
    </location>
</feature>
<dbReference type="InterPro" id="IPR036939">
    <property type="entry name" value="Cu2_ascorb_mOase_N_sf"/>
</dbReference>
<dbReference type="Gene3D" id="2.60.120.310">
    <property type="entry name" value="Copper type II, ascorbate-dependent monooxygenase, N-terminal domain"/>
    <property type="match status" value="1"/>
</dbReference>
<dbReference type="InterPro" id="IPR008977">
    <property type="entry name" value="PHM/PNGase_F_dom_sf"/>
</dbReference>
<evidence type="ECO:0000256" key="16">
    <source>
        <dbReference type="ARBA" id="ARBA00023180"/>
    </source>
</evidence>
<evidence type="ECO:0000256" key="5">
    <source>
        <dbReference type="ARBA" id="ARBA00022692"/>
    </source>
</evidence>
<keyword evidence="16 24" id="KW-0325">Glycoprotein</keyword>
<comment type="catalytic activity">
    <reaction evidence="20">
        <text>a [peptide]-C-terminal glycine + 2 L-ascorbate + O2 = a [peptide]-C-terminal (2S)-2-hydroxyglycine + 2 monodehydro-L-ascorbate radical + H2O</text>
        <dbReference type="Rhea" id="RHEA:21452"/>
        <dbReference type="Rhea" id="RHEA-COMP:13486"/>
        <dbReference type="Rhea" id="RHEA-COMP:15321"/>
        <dbReference type="ChEBI" id="CHEBI:15377"/>
        <dbReference type="ChEBI" id="CHEBI:15379"/>
        <dbReference type="ChEBI" id="CHEBI:38290"/>
        <dbReference type="ChEBI" id="CHEBI:59513"/>
        <dbReference type="ChEBI" id="CHEBI:137000"/>
        <dbReference type="ChEBI" id="CHEBI:142768"/>
        <dbReference type="EC" id="1.14.17.3"/>
    </reaction>
</comment>
<feature type="binding site" evidence="22">
    <location>
        <position position="238"/>
    </location>
    <ligand>
        <name>Cu(2+)</name>
        <dbReference type="ChEBI" id="CHEBI:29036"/>
        <label>1</label>
        <note>catalytic</note>
    </ligand>
</feature>
<dbReference type="OrthoDB" id="10018185at2759"/>
<evidence type="ECO:0000256" key="19">
    <source>
        <dbReference type="ARBA" id="ARBA00023329"/>
    </source>
</evidence>
<evidence type="ECO:0000256" key="8">
    <source>
        <dbReference type="ARBA" id="ARBA00022737"/>
    </source>
</evidence>
<feature type="binding site" evidence="21">
    <location>
        <position position="525"/>
    </location>
    <ligand>
        <name>a protein</name>
        <dbReference type="ChEBI" id="CHEBI:16541"/>
    </ligand>
    <ligandPart>
        <name>C-terminal Xaa-(2S)-2-hydroxyglycine residue</name>
        <dbReference type="ChEBI" id="CHEBI:142768"/>
    </ligandPart>
</feature>
<evidence type="ECO:0000256" key="24">
    <source>
        <dbReference type="PIRSR" id="PIRSR600720-4"/>
    </source>
</evidence>
<dbReference type="InterPro" id="IPR001258">
    <property type="entry name" value="NHL_repeat"/>
</dbReference>
<dbReference type="GO" id="GO:0005507">
    <property type="term" value="F:copper ion binding"/>
    <property type="evidence" value="ECO:0007669"/>
    <property type="project" value="InterPro"/>
</dbReference>
<feature type="glycosylation site" description="N-linked (GlcNAc...) asparagine" evidence="24">
    <location>
        <position position="722"/>
    </location>
</feature>
<evidence type="ECO:0000313" key="31">
    <source>
        <dbReference type="Ensembl" id="ENSMGAP00000034777.1"/>
    </source>
</evidence>
<feature type="binding site" evidence="22">
    <location>
        <position position="310"/>
    </location>
    <ligand>
        <name>Cu(2+)</name>
        <dbReference type="ChEBI" id="CHEBI:29036"/>
        <label>1</label>
        <note>catalytic</note>
    </ligand>
</feature>
<evidence type="ECO:0000256" key="6">
    <source>
        <dbReference type="ARBA" id="ARBA00022723"/>
    </source>
</evidence>
<dbReference type="GO" id="GO:0008270">
    <property type="term" value="F:zinc ion binding"/>
    <property type="evidence" value="ECO:0007669"/>
    <property type="project" value="Ensembl"/>
</dbReference>
<dbReference type="GO" id="GO:0001519">
    <property type="term" value="P:peptide amidation"/>
    <property type="evidence" value="ECO:0007669"/>
    <property type="project" value="Ensembl"/>
</dbReference>
<feature type="binding site" evidence="21">
    <location>
        <position position="662"/>
    </location>
    <ligand>
        <name>a protein</name>
        <dbReference type="ChEBI" id="CHEBI:16541"/>
    </ligand>
    <ligandPart>
        <name>C-terminal Xaa-(2S)-2-hydroxyglycine residue</name>
        <dbReference type="ChEBI" id="CHEBI:142768"/>
    </ligandPart>
</feature>
<evidence type="ECO:0000256" key="26">
    <source>
        <dbReference type="SAM" id="MobiDB-lite"/>
    </source>
</evidence>
<comment type="cofactor">
    <cofactor evidence="22">
        <name>Zn(2+)</name>
        <dbReference type="ChEBI" id="CHEBI:29105"/>
    </cofactor>
    <text evidence="22">Binds one Zn(2+) ion per subunit.</text>
</comment>
<organism evidence="31 32">
    <name type="scientific">Meleagris gallopavo</name>
    <name type="common">Wild turkey</name>
    <dbReference type="NCBI Taxonomy" id="9103"/>
    <lineage>
        <taxon>Eukaryota</taxon>
        <taxon>Metazoa</taxon>
        <taxon>Chordata</taxon>
        <taxon>Craniata</taxon>
        <taxon>Vertebrata</taxon>
        <taxon>Euteleostomi</taxon>
        <taxon>Archelosauria</taxon>
        <taxon>Archosauria</taxon>
        <taxon>Dinosauria</taxon>
        <taxon>Saurischia</taxon>
        <taxon>Theropoda</taxon>
        <taxon>Coelurosauria</taxon>
        <taxon>Aves</taxon>
        <taxon>Neognathae</taxon>
        <taxon>Galloanserae</taxon>
        <taxon>Galliformes</taxon>
        <taxon>Phasianidae</taxon>
        <taxon>Meleagridinae</taxon>
        <taxon>Meleagris</taxon>
    </lineage>
</organism>
<evidence type="ECO:0000256" key="7">
    <source>
        <dbReference type="ARBA" id="ARBA00022729"/>
    </source>
</evidence>
<keyword evidence="12 22" id="KW-0186">Copper</keyword>
<evidence type="ECO:0000256" key="21">
    <source>
        <dbReference type="PIRSR" id="PIRSR600720-1"/>
    </source>
</evidence>
<keyword evidence="8" id="KW-0677">Repeat</keyword>
<keyword evidence="22" id="KW-0106">Calcium</keyword>
<dbReference type="Gene3D" id="2.120.10.30">
    <property type="entry name" value="TolB, C-terminal domain"/>
    <property type="match status" value="2"/>
</dbReference>
<keyword evidence="18" id="KW-0511">Multifunctional enzyme</keyword>
<sequence length="928" mass="104190">MAGLINNLLILILVLQSICLGFRSSLSVFKRYKDATRSLSSECFGSTRPVISFGLSDFALDIRMPGVTPKQSDTYLCMSVPLPVDDEAYVVDFKPHASMDTVHHMLLFGCNEPSSNENYWDCDEGICKDKSNILYAWARNAPPTRLPKGVGFRVGGETGSKFFVLQVHYGDISAFRDKHKDCSGVTLHLTHQKQPLIAGMYLMMSVNTVIPPGEKVVDADIACHYKRFPMHLFAYRVHTHRLGKVVSGYRVRNGQWTLIGRQSPQVPQAFYPVEHPVDVSYDDILAARCVFSGEGRTTETHIGGTANDEMCNFYIMYYMEAKHAVSYTTCTQNANPEMFRNIPEEANIPIPVKPDMLKMAHGHHEETKDTDKSSLQLSKGEEEEILDQSDFYSLLSKLLGEREDVVHVHKQNPTEKAESDLVAEIANVVQKKDLAREITDHERDSTVLVRDRIHKFHRLESTLRPPENKQFPLQQPKHGEGSWEKENTGDFHIEEAMEWPGLDLKLGQVSGLALDPENNVVIFHRGDHVWDENSCSPFSGCLICRTFSAEFIPLMGNTMYYLAHITEILHRIQTLFSCGPFPVSLPLLTSFICAWGLTRVLLHYVKYYFETELTVSVCIPQQMLWIFCFAETSSGKAGPGQFRIPHSLALIPELSQLCVADRENGRIQCFRLETGEFVREIKHKSFGRELFAVSYSPGGLLFAVNGMPYPGESEPVQGFVMNFSTGEIIDSFIPLRKSFEMPHDIVASEDKTVFVGDVHARTVWKFASTEKMEHRSVKKAGIEVQEIKASETVVEARLKNNPESTDPLKKQEKQHLVQQASTGVSFVLITTLLIIPVVVLLAILVFIHWRKTAHKLDSNSGRILGRLRGKGGGGLNLGNFFASHKGYSRKGFDRVSTEGSDQEKDEDDGTDSEEEYSAPAPPQALSSS</sequence>
<evidence type="ECO:0000256" key="28">
    <source>
        <dbReference type="SAM" id="SignalP"/>
    </source>
</evidence>
<dbReference type="PRINTS" id="PR00790">
    <property type="entry name" value="PAMONOXGNASE"/>
</dbReference>
<dbReference type="Gene3D" id="2.60.120.230">
    <property type="match status" value="1"/>
</dbReference>
<feature type="repeat" description="NHL" evidence="25">
    <location>
        <begin position="637"/>
        <end position="673"/>
    </location>
</feature>
<accession>A0A803YSM9</accession>
<evidence type="ECO:0000256" key="17">
    <source>
        <dbReference type="ARBA" id="ARBA00023239"/>
    </source>
</evidence>
<dbReference type="FunFam" id="2.60.120.230:FF:000002">
    <property type="entry name" value="Peptidyl-glycine alpha-amidating monooxygenase B"/>
    <property type="match status" value="1"/>
</dbReference>